<evidence type="ECO:0000313" key="2">
    <source>
        <dbReference type="Proteomes" id="UP000887013"/>
    </source>
</evidence>
<name>A0A8X6UF83_NEPPI</name>
<dbReference type="EMBL" id="BMAW01027786">
    <property type="protein sequence ID" value="GFU04047.1"/>
    <property type="molecule type" value="Genomic_DNA"/>
</dbReference>
<proteinExistence type="predicted"/>
<organism evidence="1 2">
    <name type="scientific">Nephila pilipes</name>
    <name type="common">Giant wood spider</name>
    <name type="synonym">Nephila maculata</name>
    <dbReference type="NCBI Taxonomy" id="299642"/>
    <lineage>
        <taxon>Eukaryota</taxon>
        <taxon>Metazoa</taxon>
        <taxon>Ecdysozoa</taxon>
        <taxon>Arthropoda</taxon>
        <taxon>Chelicerata</taxon>
        <taxon>Arachnida</taxon>
        <taxon>Araneae</taxon>
        <taxon>Araneomorphae</taxon>
        <taxon>Entelegynae</taxon>
        <taxon>Araneoidea</taxon>
        <taxon>Nephilidae</taxon>
        <taxon>Nephila</taxon>
    </lineage>
</organism>
<evidence type="ECO:0000313" key="1">
    <source>
        <dbReference type="EMBL" id="GFU04047.1"/>
    </source>
</evidence>
<accession>A0A8X6UF83</accession>
<sequence>MQPIYPPANNSVVFEAKRLKKESAKGLCSGKGSKVVRKGKRIPMLWSLTGLGGSAEHAHRTPPSHDTHLQADVLHDFNRNMKKMTSLL</sequence>
<protein>
    <submittedName>
        <fullName evidence="1">Uncharacterized protein</fullName>
    </submittedName>
</protein>
<dbReference type="Proteomes" id="UP000887013">
    <property type="component" value="Unassembled WGS sequence"/>
</dbReference>
<keyword evidence="2" id="KW-1185">Reference proteome</keyword>
<reference evidence="1" key="1">
    <citation type="submission" date="2020-08" db="EMBL/GenBank/DDBJ databases">
        <title>Multicomponent nature underlies the extraordinary mechanical properties of spider dragline silk.</title>
        <authorList>
            <person name="Kono N."/>
            <person name="Nakamura H."/>
            <person name="Mori M."/>
            <person name="Yoshida Y."/>
            <person name="Ohtoshi R."/>
            <person name="Malay A.D."/>
            <person name="Moran D.A.P."/>
            <person name="Tomita M."/>
            <person name="Numata K."/>
            <person name="Arakawa K."/>
        </authorList>
    </citation>
    <scope>NUCLEOTIDE SEQUENCE</scope>
</reference>
<gene>
    <name evidence="1" type="ORF">NPIL_493951</name>
</gene>
<dbReference type="AlphaFoldDB" id="A0A8X6UF83"/>
<comment type="caution">
    <text evidence="1">The sequence shown here is derived from an EMBL/GenBank/DDBJ whole genome shotgun (WGS) entry which is preliminary data.</text>
</comment>